<evidence type="ECO:0000256" key="14">
    <source>
        <dbReference type="ARBA" id="ARBA00047783"/>
    </source>
</evidence>
<dbReference type="Gene3D" id="1.10.1270.20">
    <property type="entry name" value="tRNA(m1g37)methyltransferase, domain 2"/>
    <property type="match status" value="1"/>
</dbReference>
<dbReference type="EC" id="2.1.1.228" evidence="5 15"/>
<sequence>MISESNGNVTANTMWIGVISLFPEMFRAITDYGVTGRAVKNGLLSIQSWSPRDFTHDRHRTVDDRPYGGGPGMLMMVQPLRDAISAAKAAAGDGARVIYLSPQGRKLDQQGVCELAARDKLILVCGRYEGIDERVIHAEIDEEWSIGDYVLSGGELPAMTMIDAVARFIPGVLGKQASAEEDSFSEGLLDCPHYTRPEVLDGVEVPAVLLSGNHADIRRWRLKQSLGRTWLRRPELLENLALTEEQARLLSEFQREFHQQQNDDVEECSSPTISLPRI</sequence>
<comment type="function">
    <text evidence="1 15 17">Specifically methylates guanosine-37 in various tRNAs.</text>
</comment>
<organism evidence="19 20">
    <name type="scientific">Pantoea brenneri</name>
    <dbReference type="NCBI Taxonomy" id="472694"/>
    <lineage>
        <taxon>Bacteria</taxon>
        <taxon>Pseudomonadati</taxon>
        <taxon>Pseudomonadota</taxon>
        <taxon>Gammaproteobacteria</taxon>
        <taxon>Enterobacterales</taxon>
        <taxon>Erwiniaceae</taxon>
        <taxon>Pantoea</taxon>
    </lineage>
</organism>
<evidence type="ECO:0000256" key="15">
    <source>
        <dbReference type="HAMAP-Rule" id="MF_00605"/>
    </source>
</evidence>
<feature type="binding site" evidence="15 16">
    <location>
        <position position="126"/>
    </location>
    <ligand>
        <name>S-adenosyl-L-methionine</name>
        <dbReference type="ChEBI" id="CHEBI:59789"/>
    </ligand>
</feature>
<evidence type="ECO:0000256" key="9">
    <source>
        <dbReference type="ARBA" id="ARBA00022679"/>
    </source>
</evidence>
<evidence type="ECO:0000256" key="13">
    <source>
        <dbReference type="ARBA" id="ARBA00033392"/>
    </source>
</evidence>
<keyword evidence="11 15" id="KW-0819">tRNA processing</keyword>
<dbReference type="GO" id="GO:0052906">
    <property type="term" value="F:tRNA (guanine(37)-N1)-methyltransferase activity"/>
    <property type="evidence" value="ECO:0007669"/>
    <property type="project" value="UniProtKB-UniRule"/>
</dbReference>
<evidence type="ECO:0000256" key="1">
    <source>
        <dbReference type="ARBA" id="ARBA00002634"/>
    </source>
</evidence>
<dbReference type="FunFam" id="1.10.1270.20:FF:000001">
    <property type="entry name" value="tRNA (guanine-N(1)-)-methyltransferase"/>
    <property type="match status" value="1"/>
</dbReference>
<evidence type="ECO:0000256" key="12">
    <source>
        <dbReference type="ARBA" id="ARBA00029736"/>
    </source>
</evidence>
<dbReference type="FunFam" id="3.40.1280.10:FF:000001">
    <property type="entry name" value="tRNA (guanine-N(1)-)-methyltransferase"/>
    <property type="match status" value="1"/>
</dbReference>
<evidence type="ECO:0000256" key="17">
    <source>
        <dbReference type="RuleBase" id="RU003464"/>
    </source>
</evidence>
<dbReference type="InterPro" id="IPR016009">
    <property type="entry name" value="tRNA_MeTrfase_TRMD/TRM10"/>
</dbReference>
<dbReference type="SUPFAM" id="SSF75217">
    <property type="entry name" value="alpha/beta knot"/>
    <property type="match status" value="1"/>
</dbReference>
<dbReference type="EMBL" id="CABWMH010000006">
    <property type="protein sequence ID" value="VXB45574.1"/>
    <property type="molecule type" value="Genomic_DNA"/>
</dbReference>
<dbReference type="PIRSF" id="PIRSF000386">
    <property type="entry name" value="tRNA_mtase"/>
    <property type="match status" value="1"/>
</dbReference>
<dbReference type="Pfam" id="PF01746">
    <property type="entry name" value="tRNA_m1G_MT"/>
    <property type="match status" value="1"/>
</dbReference>
<reference evidence="19 20" key="1">
    <citation type="submission" date="2019-10" db="EMBL/GenBank/DDBJ databases">
        <authorList>
            <person name="Karimi E."/>
        </authorList>
    </citation>
    <scope>NUCLEOTIDE SEQUENCE [LARGE SCALE GENOMIC DNA]</scope>
    <source>
        <strain evidence="19">Pantoea sp. 111</strain>
    </source>
</reference>
<comment type="caution">
    <text evidence="19">The sequence shown here is derived from an EMBL/GenBank/DDBJ whole genome shotgun (WGS) entry which is preliminary data.</text>
</comment>
<keyword evidence="9 15" id="KW-0808">Transferase</keyword>
<evidence type="ECO:0000259" key="18">
    <source>
        <dbReference type="Pfam" id="PF01746"/>
    </source>
</evidence>
<evidence type="ECO:0000256" key="7">
    <source>
        <dbReference type="ARBA" id="ARBA00022490"/>
    </source>
</evidence>
<feature type="domain" description="tRNA methyltransferase TRMD/TRM10-type" evidence="18">
    <location>
        <begin position="14"/>
        <end position="238"/>
    </location>
</feature>
<dbReference type="InterPro" id="IPR002649">
    <property type="entry name" value="tRNA_m1G_MeTrfase_TrmD"/>
</dbReference>
<evidence type="ECO:0000256" key="8">
    <source>
        <dbReference type="ARBA" id="ARBA00022603"/>
    </source>
</evidence>
<comment type="similarity">
    <text evidence="3 15 17">Belongs to the RNA methyltransferase TrmD family.</text>
</comment>
<accession>A0AAX3J318</accession>
<dbReference type="GO" id="GO:0005829">
    <property type="term" value="C:cytosol"/>
    <property type="evidence" value="ECO:0007669"/>
    <property type="project" value="TreeGrafter"/>
</dbReference>
<evidence type="ECO:0000256" key="4">
    <source>
        <dbReference type="ARBA" id="ARBA00011738"/>
    </source>
</evidence>
<dbReference type="InterPro" id="IPR023148">
    <property type="entry name" value="tRNA_m1G_MeTrfase_C_sf"/>
</dbReference>
<feature type="binding site" evidence="15 16">
    <location>
        <begin position="146"/>
        <end position="151"/>
    </location>
    <ligand>
        <name>S-adenosyl-L-methionine</name>
        <dbReference type="ChEBI" id="CHEBI:59789"/>
    </ligand>
</feature>
<dbReference type="NCBIfam" id="NF000648">
    <property type="entry name" value="PRK00026.1"/>
    <property type="match status" value="1"/>
</dbReference>
<evidence type="ECO:0000256" key="10">
    <source>
        <dbReference type="ARBA" id="ARBA00022691"/>
    </source>
</evidence>
<comment type="catalytic activity">
    <reaction evidence="14 15 17">
        <text>guanosine(37) in tRNA + S-adenosyl-L-methionine = N(1)-methylguanosine(37) in tRNA + S-adenosyl-L-homocysteine + H(+)</text>
        <dbReference type="Rhea" id="RHEA:36899"/>
        <dbReference type="Rhea" id="RHEA-COMP:10145"/>
        <dbReference type="Rhea" id="RHEA-COMP:10147"/>
        <dbReference type="ChEBI" id="CHEBI:15378"/>
        <dbReference type="ChEBI" id="CHEBI:57856"/>
        <dbReference type="ChEBI" id="CHEBI:59789"/>
        <dbReference type="ChEBI" id="CHEBI:73542"/>
        <dbReference type="ChEBI" id="CHEBI:74269"/>
        <dbReference type="EC" id="2.1.1.228"/>
    </reaction>
</comment>
<dbReference type="HAMAP" id="MF_00605">
    <property type="entry name" value="TrmD"/>
    <property type="match status" value="1"/>
</dbReference>
<keyword evidence="10 15" id="KW-0949">S-adenosyl-L-methionine</keyword>
<evidence type="ECO:0000256" key="11">
    <source>
        <dbReference type="ARBA" id="ARBA00022694"/>
    </source>
</evidence>
<evidence type="ECO:0000256" key="3">
    <source>
        <dbReference type="ARBA" id="ARBA00007630"/>
    </source>
</evidence>
<protein>
    <recommendedName>
        <fullName evidence="6 15">tRNA (guanine-N(1)-)-methyltransferase</fullName>
        <ecNumber evidence="5 15">2.1.1.228</ecNumber>
    </recommendedName>
    <alternativeName>
        <fullName evidence="12 15">M1G-methyltransferase</fullName>
    </alternativeName>
    <alternativeName>
        <fullName evidence="13 15">tRNA [GM37] methyltransferase</fullName>
    </alternativeName>
</protein>
<dbReference type="CDD" id="cd18080">
    <property type="entry name" value="TrmD-like"/>
    <property type="match status" value="1"/>
</dbReference>
<dbReference type="PANTHER" id="PTHR46417:SF1">
    <property type="entry name" value="TRNA (GUANINE-N(1)-)-METHYLTRANSFERASE"/>
    <property type="match status" value="1"/>
</dbReference>
<dbReference type="NCBIfam" id="TIGR00088">
    <property type="entry name" value="trmD"/>
    <property type="match status" value="1"/>
</dbReference>
<name>A0AAX3J318_9GAMM</name>
<gene>
    <name evidence="15 19" type="primary">trmD</name>
    <name evidence="19" type="ORF">PANT111_140201</name>
</gene>
<dbReference type="Proteomes" id="UP000433737">
    <property type="component" value="Unassembled WGS sequence"/>
</dbReference>
<comment type="subunit">
    <text evidence="4 15 17">Homodimer.</text>
</comment>
<keyword evidence="8 15" id="KW-0489">Methyltransferase</keyword>
<dbReference type="InterPro" id="IPR029028">
    <property type="entry name" value="Alpha/beta_knot_MTases"/>
</dbReference>
<dbReference type="PANTHER" id="PTHR46417">
    <property type="entry name" value="TRNA (GUANINE-N(1)-)-METHYLTRANSFERASE"/>
    <property type="match status" value="1"/>
</dbReference>
<comment type="subcellular location">
    <subcellularLocation>
        <location evidence="2 15 17">Cytoplasm</location>
    </subcellularLocation>
</comment>
<evidence type="ECO:0000256" key="2">
    <source>
        <dbReference type="ARBA" id="ARBA00004496"/>
    </source>
</evidence>
<dbReference type="Gene3D" id="3.40.1280.10">
    <property type="match status" value="1"/>
</dbReference>
<proteinExistence type="inferred from homology"/>
<evidence type="ECO:0000256" key="16">
    <source>
        <dbReference type="PIRSR" id="PIRSR000386-1"/>
    </source>
</evidence>
<dbReference type="AlphaFoldDB" id="A0AAX3J318"/>
<evidence type="ECO:0000256" key="5">
    <source>
        <dbReference type="ARBA" id="ARBA00012807"/>
    </source>
</evidence>
<evidence type="ECO:0000256" key="6">
    <source>
        <dbReference type="ARBA" id="ARBA00014679"/>
    </source>
</evidence>
<keyword evidence="7 15" id="KW-0963">Cytoplasm</keyword>
<dbReference type="GO" id="GO:0002939">
    <property type="term" value="P:tRNA N1-guanine methylation"/>
    <property type="evidence" value="ECO:0007669"/>
    <property type="project" value="TreeGrafter"/>
</dbReference>
<dbReference type="InterPro" id="IPR029026">
    <property type="entry name" value="tRNA_m1G_MTases_N"/>
</dbReference>
<evidence type="ECO:0000313" key="20">
    <source>
        <dbReference type="Proteomes" id="UP000433737"/>
    </source>
</evidence>
<evidence type="ECO:0000313" key="19">
    <source>
        <dbReference type="EMBL" id="VXB45574.1"/>
    </source>
</evidence>